<proteinExistence type="predicted"/>
<dbReference type="InterPro" id="IPR000182">
    <property type="entry name" value="GNAT_dom"/>
</dbReference>
<accession>A0A918XI07</accession>
<organism evidence="2 3">
    <name type="scientific">Parahalioglobus pacificus</name>
    <dbReference type="NCBI Taxonomy" id="930806"/>
    <lineage>
        <taxon>Bacteria</taxon>
        <taxon>Pseudomonadati</taxon>
        <taxon>Pseudomonadota</taxon>
        <taxon>Gammaproteobacteria</taxon>
        <taxon>Cellvibrionales</taxon>
        <taxon>Halieaceae</taxon>
        <taxon>Parahalioglobus</taxon>
    </lineage>
</organism>
<dbReference type="Gene3D" id="3.40.630.30">
    <property type="match status" value="1"/>
</dbReference>
<evidence type="ECO:0000313" key="3">
    <source>
        <dbReference type="Proteomes" id="UP000644693"/>
    </source>
</evidence>
<name>A0A918XI07_9GAMM</name>
<comment type="caution">
    <text evidence="2">The sequence shown here is derived from an EMBL/GenBank/DDBJ whole genome shotgun (WGS) entry which is preliminary data.</text>
</comment>
<reference evidence="2" key="1">
    <citation type="journal article" date="2014" name="Int. J. Syst. Evol. Microbiol.">
        <title>Complete genome sequence of Corynebacterium casei LMG S-19264T (=DSM 44701T), isolated from a smear-ripened cheese.</title>
        <authorList>
            <consortium name="US DOE Joint Genome Institute (JGI-PGF)"/>
            <person name="Walter F."/>
            <person name="Albersmeier A."/>
            <person name="Kalinowski J."/>
            <person name="Ruckert C."/>
        </authorList>
    </citation>
    <scope>NUCLEOTIDE SEQUENCE</scope>
    <source>
        <strain evidence="2">KCTC 23430</strain>
    </source>
</reference>
<evidence type="ECO:0000259" key="1">
    <source>
        <dbReference type="PROSITE" id="PS51186"/>
    </source>
</evidence>
<dbReference type="RefSeq" id="WP_189477133.1">
    <property type="nucleotide sequence ID" value="NZ_BMYM01000001.1"/>
</dbReference>
<dbReference type="PANTHER" id="PTHR43610">
    <property type="entry name" value="BLL6696 PROTEIN"/>
    <property type="match status" value="1"/>
</dbReference>
<evidence type="ECO:0000313" key="2">
    <source>
        <dbReference type="EMBL" id="GHD32622.1"/>
    </source>
</evidence>
<dbReference type="SUPFAM" id="SSF55729">
    <property type="entry name" value="Acyl-CoA N-acyltransferases (Nat)"/>
    <property type="match status" value="1"/>
</dbReference>
<dbReference type="PANTHER" id="PTHR43610:SF1">
    <property type="entry name" value="N-ACETYLTRANSFERASE DOMAIN-CONTAINING PROTEIN"/>
    <property type="match status" value="1"/>
</dbReference>
<dbReference type="InterPro" id="IPR016181">
    <property type="entry name" value="Acyl_CoA_acyltransferase"/>
</dbReference>
<dbReference type="Proteomes" id="UP000644693">
    <property type="component" value="Unassembled WGS sequence"/>
</dbReference>
<dbReference type="Pfam" id="PF13302">
    <property type="entry name" value="Acetyltransf_3"/>
    <property type="match status" value="1"/>
</dbReference>
<dbReference type="AlphaFoldDB" id="A0A918XI07"/>
<gene>
    <name evidence="2" type="ORF">GCM10007053_17140</name>
</gene>
<dbReference type="GO" id="GO:0016747">
    <property type="term" value="F:acyltransferase activity, transferring groups other than amino-acyl groups"/>
    <property type="evidence" value="ECO:0007669"/>
    <property type="project" value="InterPro"/>
</dbReference>
<keyword evidence="3" id="KW-1185">Reference proteome</keyword>
<sequence>MKLPAQPLQGSRIRLEHLDQSHAQGLFNRGREADDWRYMPRACFVDLADTRHWVDEAMAQADQYPFAIVEVAKGKVVGSTRYLNIRPEHASLEIGWTWLGQDWQGTGVNTEAKYLLLSHAFEVMGCRRVEFKADARNLRSQRALEGIGATREGVLRQHMIVQGDFSRDSVYFSVLDNEWPDVGRRLQQKLQATAR</sequence>
<feature type="domain" description="N-acetyltransferase" evidence="1">
    <location>
        <begin position="13"/>
        <end position="177"/>
    </location>
</feature>
<protein>
    <submittedName>
        <fullName evidence="2">N-acetyltransferase</fullName>
    </submittedName>
</protein>
<dbReference type="PROSITE" id="PS51186">
    <property type="entry name" value="GNAT"/>
    <property type="match status" value="1"/>
</dbReference>
<reference evidence="2" key="2">
    <citation type="submission" date="2020-09" db="EMBL/GenBank/DDBJ databases">
        <authorList>
            <person name="Sun Q."/>
            <person name="Kim S."/>
        </authorList>
    </citation>
    <scope>NUCLEOTIDE SEQUENCE</scope>
    <source>
        <strain evidence="2">KCTC 23430</strain>
    </source>
</reference>
<dbReference type="EMBL" id="BMYM01000001">
    <property type="protein sequence ID" value="GHD32622.1"/>
    <property type="molecule type" value="Genomic_DNA"/>
</dbReference>